<evidence type="ECO:0000313" key="3">
    <source>
        <dbReference type="Proteomes" id="UP001311915"/>
    </source>
</evidence>
<proteinExistence type="inferred from homology"/>
<dbReference type="GO" id="GO:0080043">
    <property type="term" value="F:quercetin 3-O-glucosyltransferase activity"/>
    <property type="evidence" value="ECO:0007669"/>
    <property type="project" value="TreeGrafter"/>
</dbReference>
<protein>
    <submittedName>
        <fullName evidence="2">Uncharacterized protein</fullName>
    </submittedName>
</protein>
<evidence type="ECO:0000313" key="2">
    <source>
        <dbReference type="EMBL" id="KAK4734075.1"/>
    </source>
</evidence>
<evidence type="ECO:0000256" key="1">
    <source>
        <dbReference type="ARBA" id="ARBA00009995"/>
    </source>
</evidence>
<gene>
    <name evidence="2" type="ORF">R3W88_008336</name>
</gene>
<dbReference type="EMBL" id="JAWPEI010000002">
    <property type="protein sequence ID" value="KAK4734075.1"/>
    <property type="molecule type" value="Genomic_DNA"/>
</dbReference>
<accession>A0AAV9MB29</accession>
<keyword evidence="3" id="KW-1185">Reference proteome</keyword>
<dbReference type="SUPFAM" id="SSF53756">
    <property type="entry name" value="UDP-Glycosyltransferase/glycogen phosphorylase"/>
    <property type="match status" value="1"/>
</dbReference>
<reference evidence="2 3" key="1">
    <citation type="submission" date="2023-10" db="EMBL/GenBank/DDBJ databases">
        <title>Genome-Wide Identification Analysis in wild type Solanum Pinnatisectum Reveals Some Genes Defensing Phytophthora Infestans.</title>
        <authorList>
            <person name="Sun C."/>
        </authorList>
    </citation>
    <scope>NUCLEOTIDE SEQUENCE [LARGE SCALE GENOMIC DNA]</scope>
    <source>
        <strain evidence="2">LQN</strain>
        <tissue evidence="2">Leaf</tissue>
    </source>
</reference>
<dbReference type="PANTHER" id="PTHR11926">
    <property type="entry name" value="GLUCOSYL/GLUCURONOSYL TRANSFERASES"/>
    <property type="match status" value="1"/>
</dbReference>
<dbReference type="GO" id="GO:0080044">
    <property type="term" value="F:quercetin 7-O-glucosyltransferase activity"/>
    <property type="evidence" value="ECO:0007669"/>
    <property type="project" value="TreeGrafter"/>
</dbReference>
<dbReference type="AlphaFoldDB" id="A0AAV9MB29"/>
<comment type="caution">
    <text evidence="2">The sequence shown here is derived from an EMBL/GenBank/DDBJ whole genome shotgun (WGS) entry which is preliminary data.</text>
</comment>
<comment type="similarity">
    <text evidence="1">Belongs to the UDP-glycosyltransferase family.</text>
</comment>
<dbReference type="PANTHER" id="PTHR11926:SF1547">
    <property type="entry name" value="GLYCOSYLTRANSFERASE"/>
    <property type="match status" value="1"/>
</dbReference>
<dbReference type="Gene3D" id="3.40.50.2000">
    <property type="entry name" value="Glycogen Phosphorylase B"/>
    <property type="match status" value="1"/>
</dbReference>
<organism evidence="2 3">
    <name type="scientific">Solanum pinnatisectum</name>
    <name type="common">tansyleaf nightshade</name>
    <dbReference type="NCBI Taxonomy" id="50273"/>
    <lineage>
        <taxon>Eukaryota</taxon>
        <taxon>Viridiplantae</taxon>
        <taxon>Streptophyta</taxon>
        <taxon>Embryophyta</taxon>
        <taxon>Tracheophyta</taxon>
        <taxon>Spermatophyta</taxon>
        <taxon>Magnoliopsida</taxon>
        <taxon>eudicotyledons</taxon>
        <taxon>Gunneridae</taxon>
        <taxon>Pentapetalae</taxon>
        <taxon>asterids</taxon>
        <taxon>lamiids</taxon>
        <taxon>Solanales</taxon>
        <taxon>Solanaceae</taxon>
        <taxon>Solanoideae</taxon>
        <taxon>Solaneae</taxon>
        <taxon>Solanum</taxon>
    </lineage>
</organism>
<dbReference type="Proteomes" id="UP001311915">
    <property type="component" value="Unassembled WGS sequence"/>
</dbReference>
<name>A0AAV9MB29_9SOLN</name>
<sequence>MGSINEATRPHAVFLPYPSQEHVTPMMSLAKLLYSRGFHITFVNTEFNHKRLIQSKGVDSVKGLLDFIFATIPDGKPSSDENATQDITLLCDTTRKTCLVPFKKLLTKLNSDEVPPVSCVISDGVMTFGIKAAQDLGIADVTFWTASVCAFVGYLHYRQLIKRGIFPFKSKCLRW</sequence>